<evidence type="ECO:0000256" key="1">
    <source>
        <dbReference type="SAM" id="MobiDB-lite"/>
    </source>
</evidence>
<evidence type="ECO:0000313" key="2">
    <source>
        <dbReference type="EMBL" id="KAK3753201.1"/>
    </source>
</evidence>
<comment type="caution">
    <text evidence="2">The sequence shown here is derived from an EMBL/GenBank/DDBJ whole genome shotgun (WGS) entry which is preliminary data.</text>
</comment>
<feature type="region of interest" description="Disordered" evidence="1">
    <location>
        <begin position="70"/>
        <end position="100"/>
    </location>
</feature>
<sequence>MHERNQMFKANIPKTAEFPQINGDDWLLICQPSQRLQGDLEMNKRRCWPLLFLKGMENWRLKKALGRKKGGRVLKEGNGGSKAHHGSVDPEDAFLQGRGDYRSRPIPAIGVEHVMLKTATTQGAPDVDDLSDSGGGGARDIQDERGRQIEDEIERT</sequence>
<dbReference type="Proteomes" id="UP001283361">
    <property type="component" value="Unassembled WGS sequence"/>
</dbReference>
<feature type="compositionally biased region" description="Basic and acidic residues" evidence="1">
    <location>
        <begin position="140"/>
        <end position="156"/>
    </location>
</feature>
<dbReference type="AlphaFoldDB" id="A0AAE0YPG7"/>
<reference evidence="2" key="1">
    <citation type="journal article" date="2023" name="G3 (Bethesda)">
        <title>A reference genome for the long-term kleptoplast-retaining sea slug Elysia crispata morphotype clarki.</title>
        <authorList>
            <person name="Eastman K.E."/>
            <person name="Pendleton A.L."/>
            <person name="Shaikh M.A."/>
            <person name="Suttiyut T."/>
            <person name="Ogas R."/>
            <person name="Tomko P."/>
            <person name="Gavelis G."/>
            <person name="Widhalm J.R."/>
            <person name="Wisecaver J.H."/>
        </authorList>
    </citation>
    <scope>NUCLEOTIDE SEQUENCE</scope>
    <source>
        <strain evidence="2">ECLA1</strain>
    </source>
</reference>
<name>A0AAE0YPG7_9GAST</name>
<protein>
    <submittedName>
        <fullName evidence="2">Uncharacterized protein</fullName>
    </submittedName>
</protein>
<gene>
    <name evidence="2" type="ORF">RRG08_024475</name>
</gene>
<keyword evidence="3" id="KW-1185">Reference proteome</keyword>
<accession>A0AAE0YPG7</accession>
<feature type="region of interest" description="Disordered" evidence="1">
    <location>
        <begin position="120"/>
        <end position="156"/>
    </location>
</feature>
<organism evidence="2 3">
    <name type="scientific">Elysia crispata</name>
    <name type="common">lettuce slug</name>
    <dbReference type="NCBI Taxonomy" id="231223"/>
    <lineage>
        <taxon>Eukaryota</taxon>
        <taxon>Metazoa</taxon>
        <taxon>Spiralia</taxon>
        <taxon>Lophotrochozoa</taxon>
        <taxon>Mollusca</taxon>
        <taxon>Gastropoda</taxon>
        <taxon>Heterobranchia</taxon>
        <taxon>Euthyneura</taxon>
        <taxon>Panpulmonata</taxon>
        <taxon>Sacoglossa</taxon>
        <taxon>Placobranchoidea</taxon>
        <taxon>Plakobranchidae</taxon>
        <taxon>Elysia</taxon>
    </lineage>
</organism>
<evidence type="ECO:0000313" key="3">
    <source>
        <dbReference type="Proteomes" id="UP001283361"/>
    </source>
</evidence>
<dbReference type="EMBL" id="JAWDGP010005718">
    <property type="protein sequence ID" value="KAK3753201.1"/>
    <property type="molecule type" value="Genomic_DNA"/>
</dbReference>
<proteinExistence type="predicted"/>